<reference evidence="2" key="1">
    <citation type="submission" date="2015-05" db="EMBL/GenBank/DDBJ databases">
        <title>Draft genome sequence of 'Candidatus Phytoplasma Pruni' strain CX, a plant pathogenic bacterium.</title>
        <authorList>
            <person name="Lee I.-M."/>
            <person name="Bottner-Parker K.D."/>
            <person name="Shao J."/>
            <person name="Gundersen-Rindal D.E."/>
            <person name="Zhao Y."/>
            <person name="Davis R.E."/>
        </authorList>
    </citation>
    <scope>NUCLEOTIDE SEQUENCE [LARGE SCALE GENOMIC DNA]</scope>
    <source>
        <strain evidence="2">CX</strain>
    </source>
</reference>
<protein>
    <submittedName>
        <fullName evidence="1">Uncharacterized protein</fullName>
    </submittedName>
</protein>
<dbReference type="STRING" id="479893.CPX_001677"/>
<dbReference type="Proteomes" id="UP000037386">
    <property type="component" value="Unassembled WGS sequence"/>
</dbReference>
<sequence length="60" mass="7114">MTEEQEKRLYSPEYTLNQLKHKSNGANNIYIFKAEKLDIKNIELEPVDDDYNKFVIVPII</sequence>
<dbReference type="AlphaFoldDB" id="A0A0M1N090"/>
<proteinExistence type="predicted"/>
<dbReference type="EMBL" id="LHCF01000012">
    <property type="protein sequence ID" value="KOR75354.1"/>
    <property type="molecule type" value="Genomic_DNA"/>
</dbReference>
<name>A0A0M1N090_9MOLU</name>
<evidence type="ECO:0000313" key="1">
    <source>
        <dbReference type="EMBL" id="KOR75354.1"/>
    </source>
</evidence>
<gene>
    <name evidence="1" type="ORF">CPX_001677</name>
</gene>
<accession>A0A0M1N090</accession>
<comment type="caution">
    <text evidence="1">The sequence shown here is derived from an EMBL/GenBank/DDBJ whole genome shotgun (WGS) entry which is preliminary data.</text>
</comment>
<evidence type="ECO:0000313" key="2">
    <source>
        <dbReference type="Proteomes" id="UP000037386"/>
    </source>
</evidence>
<dbReference type="PATRIC" id="fig|479893.3.peg.487"/>
<organism evidence="1 2">
    <name type="scientific">Candidatus Phytoplasma pruni</name>
    <dbReference type="NCBI Taxonomy" id="479893"/>
    <lineage>
        <taxon>Bacteria</taxon>
        <taxon>Bacillati</taxon>
        <taxon>Mycoplasmatota</taxon>
        <taxon>Mollicutes</taxon>
        <taxon>Acholeplasmatales</taxon>
        <taxon>Acholeplasmataceae</taxon>
        <taxon>Candidatus Phytoplasma</taxon>
        <taxon>16SrIII (X-disease group)</taxon>
    </lineage>
</organism>